<evidence type="ECO:0000259" key="2">
    <source>
        <dbReference type="Pfam" id="PF21522"/>
    </source>
</evidence>
<sequence length="372" mass="39278">MSFGKGFFGKRSTTNLSKIETTFYSKRIVEKKERKILPMINESFKIAIDIGYGQVKGLSSLGGRVCFPSVSAPAPVDPLGEAFGTRTSHLTAVRVPEGPKVERLVGEAALRSLAATSTLTREKPVDLHDLFLVTAAYLLSPDTGVPPTVRSPKLSVGLPLAYYRAQKGDLKKRLSGLAAYVSVDGGPERWVSFAGVIVLPQGAGVALAEAGSLPDGLVGVVDVGTYTTDYLLLEVSGGRPMPLADACGSVEMGVHLITRAVAEAFQAATGAPLPAWAEKRALEKAARGETLKFSGRDVDLTAAFRPAVRDAAAGIAQRVLAAWGNRAPFVELTLLAGGGAILLQDYLEKALPCARIVEDPVFANCRGYLAVL</sequence>
<dbReference type="InterPro" id="IPR043129">
    <property type="entry name" value="ATPase_NBD"/>
</dbReference>
<dbReference type="InterPro" id="IPR049067">
    <property type="entry name" value="MreB-like_C"/>
</dbReference>
<name>A0A1J5NN79_NEOTH</name>
<reference evidence="3 4" key="1">
    <citation type="submission" date="2016-08" db="EMBL/GenBank/DDBJ databases">
        <title>Genome-based comparison of Moorella thermoacetic strains.</title>
        <authorList>
            <person name="Poehlein A."/>
            <person name="Bengelsdorf F.R."/>
            <person name="Esser C."/>
            <person name="Duerre P."/>
            <person name="Daniel R."/>
        </authorList>
    </citation>
    <scope>NUCLEOTIDE SEQUENCE [LARGE SCALE GENOMIC DNA]</scope>
    <source>
        <strain evidence="3 4">DSM 21394</strain>
    </source>
</reference>
<dbReference type="Pfam" id="PF17989">
    <property type="entry name" value="ALP_N"/>
    <property type="match status" value="1"/>
</dbReference>
<evidence type="ECO:0000313" key="3">
    <source>
        <dbReference type="EMBL" id="OIQ59728.1"/>
    </source>
</evidence>
<dbReference type="InterPro" id="IPR040607">
    <property type="entry name" value="ALP_N"/>
</dbReference>
<accession>A0A1J5NN79</accession>
<feature type="domain" description="Actin-like protein N-terminal" evidence="1">
    <location>
        <begin position="47"/>
        <end position="204"/>
    </location>
</feature>
<evidence type="ECO:0000259" key="1">
    <source>
        <dbReference type="Pfam" id="PF17989"/>
    </source>
</evidence>
<dbReference type="AlphaFoldDB" id="A0A1J5NN79"/>
<dbReference type="Gene3D" id="3.30.420.40">
    <property type="match status" value="2"/>
</dbReference>
<feature type="domain" description="Actin homologue MreB-like C-terminal" evidence="2">
    <location>
        <begin position="220"/>
        <end position="348"/>
    </location>
</feature>
<dbReference type="Pfam" id="PF21522">
    <property type="entry name" value="MreB-like_C"/>
    <property type="match status" value="1"/>
</dbReference>
<dbReference type="CDD" id="cd24025">
    <property type="entry name" value="ASKHA_NBD_ParM_pCBH-like"/>
    <property type="match status" value="1"/>
</dbReference>
<evidence type="ECO:0000313" key="4">
    <source>
        <dbReference type="Proteomes" id="UP000182811"/>
    </source>
</evidence>
<organism evidence="3 4">
    <name type="scientific">Neomoorella thermoacetica</name>
    <name type="common">Clostridium thermoaceticum</name>
    <dbReference type="NCBI Taxonomy" id="1525"/>
    <lineage>
        <taxon>Bacteria</taxon>
        <taxon>Bacillati</taxon>
        <taxon>Bacillota</taxon>
        <taxon>Clostridia</taxon>
        <taxon>Neomoorellales</taxon>
        <taxon>Neomoorellaceae</taxon>
        <taxon>Neomoorella</taxon>
    </lineage>
</organism>
<comment type="caution">
    <text evidence="3">The sequence shown here is derived from an EMBL/GenBank/DDBJ whole genome shotgun (WGS) entry which is preliminary data.</text>
</comment>
<dbReference type="SUPFAM" id="SSF53067">
    <property type="entry name" value="Actin-like ATPase domain"/>
    <property type="match status" value="2"/>
</dbReference>
<protein>
    <submittedName>
        <fullName evidence="3">Uncharacterized protein</fullName>
    </submittedName>
</protein>
<dbReference type="Proteomes" id="UP000182811">
    <property type="component" value="Unassembled WGS sequence"/>
</dbReference>
<proteinExistence type="predicted"/>
<gene>
    <name evidence="3" type="ORF">MOTE_09840</name>
</gene>
<dbReference type="EMBL" id="MDDC01000007">
    <property type="protein sequence ID" value="OIQ59728.1"/>
    <property type="molecule type" value="Genomic_DNA"/>
</dbReference>